<dbReference type="Gene3D" id="2.40.10.220">
    <property type="entry name" value="predicted glycosyltransferase like domains"/>
    <property type="match status" value="1"/>
</dbReference>
<dbReference type="EMBL" id="QJJS01000006">
    <property type="protein sequence ID" value="PXW96601.1"/>
    <property type="molecule type" value="Genomic_DNA"/>
</dbReference>
<feature type="domain" description="PilZ" evidence="1">
    <location>
        <begin position="10"/>
        <end position="107"/>
    </location>
</feature>
<dbReference type="AlphaFoldDB" id="A0A318HBX2"/>
<dbReference type="OrthoDB" id="9153644at2"/>
<evidence type="ECO:0000313" key="2">
    <source>
        <dbReference type="EMBL" id="PXW96601.1"/>
    </source>
</evidence>
<evidence type="ECO:0000259" key="1">
    <source>
        <dbReference type="Pfam" id="PF07238"/>
    </source>
</evidence>
<dbReference type="GO" id="GO:0035438">
    <property type="term" value="F:cyclic-di-GMP binding"/>
    <property type="evidence" value="ECO:0007669"/>
    <property type="project" value="InterPro"/>
</dbReference>
<name>A0A318HBX2_9BURK</name>
<organism evidence="2 3">
    <name type="scientific">Sphaerotilus hippei</name>
    <dbReference type="NCBI Taxonomy" id="744406"/>
    <lineage>
        <taxon>Bacteria</taxon>
        <taxon>Pseudomonadati</taxon>
        <taxon>Pseudomonadota</taxon>
        <taxon>Betaproteobacteria</taxon>
        <taxon>Burkholderiales</taxon>
        <taxon>Sphaerotilaceae</taxon>
        <taxon>Sphaerotilus</taxon>
    </lineage>
</organism>
<keyword evidence="3" id="KW-1185">Reference proteome</keyword>
<protein>
    <submittedName>
        <fullName evidence="2">PilZ domain-containing protein</fullName>
    </submittedName>
</protein>
<evidence type="ECO:0000313" key="3">
    <source>
        <dbReference type="Proteomes" id="UP000247811"/>
    </source>
</evidence>
<dbReference type="Pfam" id="PF07238">
    <property type="entry name" value="PilZ"/>
    <property type="match status" value="1"/>
</dbReference>
<dbReference type="Proteomes" id="UP000247811">
    <property type="component" value="Unassembled WGS sequence"/>
</dbReference>
<accession>A0A318HBX2</accession>
<comment type="caution">
    <text evidence="2">The sequence shown here is derived from an EMBL/GenBank/DDBJ whole genome shotgun (WGS) entry which is preliminary data.</text>
</comment>
<gene>
    <name evidence="2" type="ORF">C7444_106120</name>
</gene>
<reference evidence="2 3" key="1">
    <citation type="submission" date="2018-05" db="EMBL/GenBank/DDBJ databases">
        <title>Genomic Encyclopedia of Type Strains, Phase IV (KMG-IV): sequencing the most valuable type-strain genomes for metagenomic binning, comparative biology and taxonomic classification.</title>
        <authorList>
            <person name="Goeker M."/>
        </authorList>
    </citation>
    <scope>NUCLEOTIDE SEQUENCE [LARGE SCALE GENOMIC DNA]</scope>
    <source>
        <strain evidence="2 3">DSM 566</strain>
    </source>
</reference>
<dbReference type="SUPFAM" id="SSF141371">
    <property type="entry name" value="PilZ domain-like"/>
    <property type="match status" value="1"/>
</dbReference>
<proteinExistence type="predicted"/>
<dbReference type="InterPro" id="IPR009875">
    <property type="entry name" value="PilZ_domain"/>
</dbReference>
<dbReference type="RefSeq" id="WP_110400424.1">
    <property type="nucleotide sequence ID" value="NZ_QJJS01000006.1"/>
</dbReference>
<sequence length="121" mass="13329">MTLSAKTLDSRKEPRFNVSWRARLQLAGGQEVEVRVRDISESGLGVVCDHPVTQGSVLNMTVGVPDLAETGRTLALQGRMRVMFAVMKGHDFLIGGHWAELSPAAQQLWRGWVMRLRTGGS</sequence>